<protein>
    <submittedName>
        <fullName evidence="4">NADP-dependent oxidoreductase domain-containing protein</fullName>
    </submittedName>
</protein>
<dbReference type="EMBL" id="MCFI01000001">
    <property type="protein sequence ID" value="ORY87650.1"/>
    <property type="molecule type" value="Genomic_DNA"/>
</dbReference>
<dbReference type="Proteomes" id="UP000193685">
    <property type="component" value="Unassembled WGS sequence"/>
</dbReference>
<reference evidence="4 5" key="1">
    <citation type="submission" date="2016-07" db="EMBL/GenBank/DDBJ databases">
        <title>Pervasive Adenine N6-methylation of Active Genes in Fungi.</title>
        <authorList>
            <consortium name="DOE Joint Genome Institute"/>
            <person name="Mondo S.J."/>
            <person name="Dannebaum R.O."/>
            <person name="Kuo R.C."/>
            <person name="Labutti K."/>
            <person name="Haridas S."/>
            <person name="Kuo A."/>
            <person name="Salamov A."/>
            <person name="Ahrendt S.R."/>
            <person name="Lipzen A."/>
            <person name="Sullivan W."/>
            <person name="Andreopoulos W.B."/>
            <person name="Clum A."/>
            <person name="Lindquist E."/>
            <person name="Daum C."/>
            <person name="Ramamoorthy G.K."/>
            <person name="Gryganskyi A."/>
            <person name="Culley D."/>
            <person name="Magnuson J.K."/>
            <person name="James T.Y."/>
            <person name="O'Malley M.A."/>
            <person name="Stajich J.E."/>
            <person name="Spatafora J.W."/>
            <person name="Visel A."/>
            <person name="Grigoriev I.V."/>
        </authorList>
    </citation>
    <scope>NUCLEOTIDE SEQUENCE [LARGE SCALE GENOMIC DNA]</scope>
    <source>
        <strain evidence="4 5">12-1054</strain>
    </source>
</reference>
<organism evidence="4 5">
    <name type="scientific">Protomyces lactucae-debilis</name>
    <dbReference type="NCBI Taxonomy" id="2754530"/>
    <lineage>
        <taxon>Eukaryota</taxon>
        <taxon>Fungi</taxon>
        <taxon>Dikarya</taxon>
        <taxon>Ascomycota</taxon>
        <taxon>Taphrinomycotina</taxon>
        <taxon>Taphrinomycetes</taxon>
        <taxon>Taphrinales</taxon>
        <taxon>Protomycetaceae</taxon>
        <taxon>Protomyces</taxon>
    </lineage>
</organism>
<dbReference type="Gene3D" id="3.20.20.100">
    <property type="entry name" value="NADP-dependent oxidoreductase domain"/>
    <property type="match status" value="1"/>
</dbReference>
<sequence length="362" mass="39844">MMRSPTRPKAIPVPSKLTLKTLGPLTFGAGTFSGRYDNRDCDPVQLVKAAYELGIRQFDTSPYYGESETLLGNGLQALFETGVERDDVFVMTKCGRYDVWDFDYSPDNIVRSVKMSCKKLHVAYLDVVYLHDVEFVTESQVDEAAKTLFELKSTGLVRHVGISGYPLDVLVKYANAVKTTAGQSLDLILSYSQYNIQNTTLTKVIPRLLQEAGVEHVLSASPLSMGLLRTTGPPEWHPASAFLKGKVQESIEYLQSLPPTEQVGKEVAWTLPNVALGFALRHAPEDGIRSTVIGFTAVSEIRESVESYWQSLQPASEASIQARSKVEQGVRQVLGKALDETWQSPPEMARIADPVPSADSGN</sequence>
<dbReference type="CDD" id="cd19164">
    <property type="entry name" value="AKR_ARA2"/>
    <property type="match status" value="1"/>
</dbReference>
<evidence type="ECO:0000256" key="2">
    <source>
        <dbReference type="SAM" id="MobiDB-lite"/>
    </source>
</evidence>
<dbReference type="OMA" id="FPRSSYK"/>
<dbReference type="GO" id="GO:0005829">
    <property type="term" value="C:cytosol"/>
    <property type="evidence" value="ECO:0007669"/>
    <property type="project" value="TreeGrafter"/>
</dbReference>
<keyword evidence="1" id="KW-0560">Oxidoreductase</keyword>
<dbReference type="AlphaFoldDB" id="A0A1Y2FUG1"/>
<dbReference type="InterPro" id="IPR036812">
    <property type="entry name" value="NAD(P)_OxRdtase_dom_sf"/>
</dbReference>
<dbReference type="STRING" id="56484.A0A1Y2FUG1"/>
<evidence type="ECO:0000256" key="1">
    <source>
        <dbReference type="ARBA" id="ARBA00023002"/>
    </source>
</evidence>
<comment type="caution">
    <text evidence="4">The sequence shown here is derived from an EMBL/GenBank/DDBJ whole genome shotgun (WGS) entry which is preliminary data.</text>
</comment>
<dbReference type="Pfam" id="PF00248">
    <property type="entry name" value="Aldo_ket_red"/>
    <property type="match status" value="1"/>
</dbReference>
<name>A0A1Y2FUG1_PROLT</name>
<dbReference type="PANTHER" id="PTHR42686">
    <property type="entry name" value="GH17980P-RELATED"/>
    <property type="match status" value="1"/>
</dbReference>
<accession>A0A1Y2FUG1</accession>
<evidence type="ECO:0000313" key="4">
    <source>
        <dbReference type="EMBL" id="ORY87650.1"/>
    </source>
</evidence>
<dbReference type="OrthoDB" id="5286008at2759"/>
<proteinExistence type="predicted"/>
<evidence type="ECO:0000313" key="5">
    <source>
        <dbReference type="Proteomes" id="UP000193685"/>
    </source>
</evidence>
<evidence type="ECO:0000259" key="3">
    <source>
        <dbReference type="Pfam" id="PF00248"/>
    </source>
</evidence>
<dbReference type="InterPro" id="IPR020471">
    <property type="entry name" value="AKR"/>
</dbReference>
<gene>
    <name evidence="4" type="ORF">BCR37DRAFT_384962</name>
</gene>
<keyword evidence="5" id="KW-1185">Reference proteome</keyword>
<dbReference type="GeneID" id="63786908"/>
<feature type="region of interest" description="Disordered" evidence="2">
    <location>
        <begin position="343"/>
        <end position="362"/>
    </location>
</feature>
<dbReference type="SUPFAM" id="SSF51430">
    <property type="entry name" value="NAD(P)-linked oxidoreductase"/>
    <property type="match status" value="1"/>
</dbReference>
<dbReference type="InterPro" id="IPR023210">
    <property type="entry name" value="NADP_OxRdtase_dom"/>
</dbReference>
<dbReference type="InterPro" id="IPR044480">
    <property type="entry name" value="Ara2-like"/>
</dbReference>
<dbReference type="GO" id="GO:0070485">
    <property type="term" value="P:dehydro-D-arabinono-1,4-lactone biosynthetic process"/>
    <property type="evidence" value="ECO:0007669"/>
    <property type="project" value="TreeGrafter"/>
</dbReference>
<dbReference type="RefSeq" id="XP_040728145.1">
    <property type="nucleotide sequence ID" value="XM_040870309.1"/>
</dbReference>
<feature type="domain" description="NADP-dependent oxidoreductase" evidence="3">
    <location>
        <begin position="25"/>
        <end position="314"/>
    </location>
</feature>
<dbReference type="PANTHER" id="PTHR42686:SF1">
    <property type="entry name" value="GH17980P-RELATED"/>
    <property type="match status" value="1"/>
</dbReference>
<dbReference type="GO" id="GO:0045290">
    <property type="term" value="F:D-arabinose 1-dehydrogenase [NAD(P)+] activity"/>
    <property type="evidence" value="ECO:0007669"/>
    <property type="project" value="InterPro"/>
</dbReference>